<evidence type="ECO:0000256" key="2">
    <source>
        <dbReference type="SAM" id="SignalP"/>
    </source>
</evidence>
<feature type="region of interest" description="Disordered" evidence="1">
    <location>
        <begin position="255"/>
        <end position="275"/>
    </location>
</feature>
<evidence type="ECO:0000313" key="3">
    <source>
        <dbReference type="EMBL" id="MDT0498296.1"/>
    </source>
</evidence>
<proteinExistence type="predicted"/>
<evidence type="ECO:0000256" key="1">
    <source>
        <dbReference type="SAM" id="MobiDB-lite"/>
    </source>
</evidence>
<reference evidence="3 4" key="1">
    <citation type="submission" date="2023-09" db="EMBL/GenBank/DDBJ databases">
        <authorList>
            <person name="Rey-Velasco X."/>
        </authorList>
    </citation>
    <scope>NUCLEOTIDE SEQUENCE [LARGE SCALE GENOMIC DNA]</scope>
    <source>
        <strain evidence="3 4">W345</strain>
    </source>
</reference>
<dbReference type="EMBL" id="JAVRIC010000019">
    <property type="protein sequence ID" value="MDT0498296.1"/>
    <property type="molecule type" value="Genomic_DNA"/>
</dbReference>
<sequence length="291" mass="30747">MRHIRQILCAFALGAPALVLAAGSVTVEVDADGERQSMLIEFAGPQQVRMSSMSRQDGYMLFRDGHLYTVAEQDGQPVVMDVGGMLSMFGKMGQAQPKSGADDVQELISLKRTGGSETVAGVRGSVYLMSYLDGDGQTQTRELVLSSDARAREYTEAMFAVSTAMASAVGKADTLSGAEAVNARLRQDRLGVLRAGDEFRIASFGGAPSSSRLVLPAAPQQLPDMSGFQMGGSADASSSGTGGFDLGAILGGKAKRQQGRVEQRSDQEVDEATDSTVDKALDKAFDKLFGR</sequence>
<organism evidence="3 4">
    <name type="scientific">Banduia mediterranea</name>
    <dbReference type="NCBI Taxonomy" id="3075609"/>
    <lineage>
        <taxon>Bacteria</taxon>
        <taxon>Pseudomonadati</taxon>
        <taxon>Pseudomonadota</taxon>
        <taxon>Gammaproteobacteria</taxon>
        <taxon>Nevskiales</taxon>
        <taxon>Algiphilaceae</taxon>
        <taxon>Banduia</taxon>
    </lineage>
</organism>
<keyword evidence="2" id="KW-0732">Signal</keyword>
<evidence type="ECO:0008006" key="5">
    <source>
        <dbReference type="Google" id="ProtNLM"/>
    </source>
</evidence>
<gene>
    <name evidence="3" type="ORF">RM530_13110</name>
</gene>
<dbReference type="Proteomes" id="UP001254608">
    <property type="component" value="Unassembled WGS sequence"/>
</dbReference>
<evidence type="ECO:0000313" key="4">
    <source>
        <dbReference type="Proteomes" id="UP001254608"/>
    </source>
</evidence>
<keyword evidence="4" id="KW-1185">Reference proteome</keyword>
<feature type="chain" id="PRO_5045803855" description="DUF4412 domain-containing protein" evidence="2">
    <location>
        <begin position="22"/>
        <end position="291"/>
    </location>
</feature>
<name>A0ABU2WK96_9GAMM</name>
<feature type="signal peptide" evidence="2">
    <location>
        <begin position="1"/>
        <end position="21"/>
    </location>
</feature>
<dbReference type="RefSeq" id="WP_311365696.1">
    <property type="nucleotide sequence ID" value="NZ_JAVRIC010000019.1"/>
</dbReference>
<accession>A0ABU2WK96</accession>
<protein>
    <recommendedName>
        <fullName evidence="5">DUF4412 domain-containing protein</fullName>
    </recommendedName>
</protein>
<comment type="caution">
    <text evidence="3">The sequence shown here is derived from an EMBL/GenBank/DDBJ whole genome shotgun (WGS) entry which is preliminary data.</text>
</comment>